<dbReference type="EMBL" id="FUWJ01000001">
    <property type="protein sequence ID" value="SJZ45010.1"/>
    <property type="molecule type" value="Genomic_DNA"/>
</dbReference>
<feature type="transmembrane region" description="Helical" evidence="7">
    <location>
        <begin position="91"/>
        <end position="110"/>
    </location>
</feature>
<evidence type="ECO:0000256" key="2">
    <source>
        <dbReference type="ARBA" id="ARBA00022448"/>
    </source>
</evidence>
<evidence type="ECO:0000313" key="9">
    <source>
        <dbReference type="Proteomes" id="UP000190092"/>
    </source>
</evidence>
<evidence type="ECO:0000256" key="5">
    <source>
        <dbReference type="ARBA" id="ARBA00022989"/>
    </source>
</evidence>
<organism evidence="8 9">
    <name type="scientific">Enhydrobacter aerosaccus</name>
    <dbReference type="NCBI Taxonomy" id="225324"/>
    <lineage>
        <taxon>Bacteria</taxon>
        <taxon>Pseudomonadati</taxon>
        <taxon>Pseudomonadota</taxon>
        <taxon>Alphaproteobacteria</taxon>
        <taxon>Hyphomicrobiales</taxon>
        <taxon>Enhydrobacter</taxon>
    </lineage>
</organism>
<feature type="transmembrane region" description="Helical" evidence="7">
    <location>
        <begin position="116"/>
        <end position="134"/>
    </location>
</feature>
<dbReference type="GO" id="GO:0005886">
    <property type="term" value="C:plasma membrane"/>
    <property type="evidence" value="ECO:0007669"/>
    <property type="project" value="UniProtKB-SubCell"/>
</dbReference>
<dbReference type="Pfam" id="PF04632">
    <property type="entry name" value="FUSC"/>
    <property type="match status" value="1"/>
</dbReference>
<protein>
    <submittedName>
        <fullName evidence="8">Uncharacterized membrane protein YccC</fullName>
    </submittedName>
</protein>
<accession>A0A1T4KRL8</accession>
<dbReference type="InterPro" id="IPR006726">
    <property type="entry name" value="PHBA_efflux_AaeB/fusaric-R"/>
</dbReference>
<evidence type="ECO:0000256" key="4">
    <source>
        <dbReference type="ARBA" id="ARBA00022692"/>
    </source>
</evidence>
<keyword evidence="9" id="KW-1185">Reference proteome</keyword>
<feature type="transmembrane region" description="Helical" evidence="7">
    <location>
        <begin position="468"/>
        <end position="487"/>
    </location>
</feature>
<keyword evidence="4 7" id="KW-0812">Transmembrane</keyword>
<comment type="subcellular location">
    <subcellularLocation>
        <location evidence="1">Cell membrane</location>
        <topology evidence="1">Multi-pass membrane protein</topology>
    </subcellularLocation>
</comment>
<keyword evidence="6 7" id="KW-0472">Membrane</keyword>
<keyword evidence="5 7" id="KW-1133">Transmembrane helix</keyword>
<evidence type="ECO:0000256" key="1">
    <source>
        <dbReference type="ARBA" id="ARBA00004651"/>
    </source>
</evidence>
<feature type="transmembrane region" description="Helical" evidence="7">
    <location>
        <begin position="146"/>
        <end position="166"/>
    </location>
</feature>
<keyword evidence="2" id="KW-0813">Transport</keyword>
<dbReference type="RefSeq" id="WP_085932785.1">
    <property type="nucleotide sequence ID" value="NZ_FUWJ01000001.1"/>
</dbReference>
<evidence type="ECO:0000256" key="7">
    <source>
        <dbReference type="SAM" id="Phobius"/>
    </source>
</evidence>
<feature type="transmembrane region" description="Helical" evidence="7">
    <location>
        <begin position="414"/>
        <end position="432"/>
    </location>
</feature>
<feature type="transmembrane region" description="Helical" evidence="7">
    <location>
        <begin position="21"/>
        <end position="38"/>
    </location>
</feature>
<evidence type="ECO:0000313" key="8">
    <source>
        <dbReference type="EMBL" id="SJZ45010.1"/>
    </source>
</evidence>
<keyword evidence="3" id="KW-1003">Cell membrane</keyword>
<feature type="transmembrane region" description="Helical" evidence="7">
    <location>
        <begin position="388"/>
        <end position="408"/>
    </location>
</feature>
<gene>
    <name evidence="8" type="ORF">SAMN02745126_01113</name>
</gene>
<sequence length="645" mass="69597">MTVTERLSRLGFDPPRLTFGLRTAVAACGALLLSWLLGLDHPQWSAMTVWAASQATPGPLIEKAFFRAAGTIVGSFVGVIIVVASGGQIPFLVLALALWVGLCAGVGNLLRGFTAYGTLLAGYSASMVALLDANQPNHIVMLGIDRTLTILVGVLVALLIGLAFGARETDELVGRSRRLTARVLRDLAAALSDRPRSPESERRGILTEMAAIDEGLDPHGAGSLRSRRSARTIRSILIAQVAALLWLERHDEAVCNPAVAHALLQAADALEQRASATAIMTSLDTAETLAQGHESLHRAIAGLAAAIHERLSFRDGTVDPPVTRHPVVLHRDWIGARHTLLRTSGTLLVVGSGWVLSGWAGGAYVMLGSTVMLSLFSTFDTPAAIMRHVLIGQIFGAAAALACRWLVWPAADNGLQLVLMMMPFVLFGALPFGHRRTVASGMDFNMVLLLLLQPAFPLVGTFGHFLEMSLAVIAAPIIALAAFQLVFPTNPRRRMERLLILMIRDLQDMAADANAIGHQRIWRARLYHRLLMLVRWMEKAGIRDIPAAAGSMTIMRVADSVRHLHELAADSATPHRLRRRITIVLARLRQVGRDPARAHRALVRLSVSLSHKGRLSDAGLHAGAAEALAANMGIFRQSAILRTQT</sequence>
<dbReference type="OrthoDB" id="8005649at2"/>
<dbReference type="PANTHER" id="PTHR30509:SF9">
    <property type="entry name" value="MULTIDRUG RESISTANCE PROTEIN MDTO"/>
    <property type="match status" value="1"/>
</dbReference>
<feature type="transmembrane region" description="Helical" evidence="7">
    <location>
        <begin position="354"/>
        <end position="376"/>
    </location>
</feature>
<evidence type="ECO:0000256" key="3">
    <source>
        <dbReference type="ARBA" id="ARBA00022475"/>
    </source>
</evidence>
<dbReference type="GO" id="GO:0022857">
    <property type="term" value="F:transmembrane transporter activity"/>
    <property type="evidence" value="ECO:0007669"/>
    <property type="project" value="InterPro"/>
</dbReference>
<name>A0A1T4KRL8_9HYPH</name>
<dbReference type="Proteomes" id="UP000190092">
    <property type="component" value="Unassembled WGS sequence"/>
</dbReference>
<evidence type="ECO:0000256" key="6">
    <source>
        <dbReference type="ARBA" id="ARBA00023136"/>
    </source>
</evidence>
<reference evidence="9" key="1">
    <citation type="submission" date="2017-02" db="EMBL/GenBank/DDBJ databases">
        <authorList>
            <person name="Varghese N."/>
            <person name="Submissions S."/>
        </authorList>
    </citation>
    <scope>NUCLEOTIDE SEQUENCE [LARGE SCALE GENOMIC DNA]</scope>
    <source>
        <strain evidence="9">ATCC 27094</strain>
    </source>
</reference>
<dbReference type="STRING" id="225324.SAMN02745126_01113"/>
<dbReference type="AlphaFoldDB" id="A0A1T4KRL8"/>
<dbReference type="PANTHER" id="PTHR30509">
    <property type="entry name" value="P-HYDROXYBENZOIC ACID EFFLUX PUMP SUBUNIT-RELATED"/>
    <property type="match status" value="1"/>
</dbReference>
<proteinExistence type="predicted"/>